<dbReference type="Pfam" id="PF12937">
    <property type="entry name" value="F-box-like"/>
    <property type="match status" value="1"/>
</dbReference>
<proteinExistence type="predicted"/>
<protein>
    <recommendedName>
        <fullName evidence="1">F-box domain-containing protein</fullName>
    </recommendedName>
</protein>
<evidence type="ECO:0000259" key="1">
    <source>
        <dbReference type="Pfam" id="PF12937"/>
    </source>
</evidence>
<organism evidence="2 3">
    <name type="scientific">Somion occarium</name>
    <dbReference type="NCBI Taxonomy" id="3059160"/>
    <lineage>
        <taxon>Eukaryota</taxon>
        <taxon>Fungi</taxon>
        <taxon>Dikarya</taxon>
        <taxon>Basidiomycota</taxon>
        <taxon>Agaricomycotina</taxon>
        <taxon>Agaricomycetes</taxon>
        <taxon>Polyporales</taxon>
        <taxon>Cerrenaceae</taxon>
        <taxon>Somion</taxon>
    </lineage>
</organism>
<sequence>MKVAVQHLIKRWISPRLHTRIRLRRAHEPWSNLPPELLLIIFRYLLADSYPEVLQYECYFPYFGSPFQYLNYQAIDHGLLALLRAIRVCRAWRSIGDEVLYDRPFLFSRRQLALFARTVRKSPGLAALVHSITFMDGEEPEDLKSLLPIWPRRRRLDDPTRENAINVLSSCPSLRSLTIGFRMTRSTTGIPVGTPFLREALNGTHLRVLTLKGSLPSFTPRSAPPQFLTPDIDLPSLEILNLEQVHLMESLELPFLPSLRVLRILQSGPFGAFAEGGISSIQLPEELLPKLDTLELYQNMFHLLVPNHVLRRLKRFHHIGWHESIHFPAWINHPYAFPHLHHIAFGIFWSSQGGEPIGINTKFSALPVNVHAATIVLRHGVSSRSLLYPEWSVDTDLLRSVTRCVRDPQGSCCLQKLTLIFMGSYIHDISDERSWTLVSCPDLQAKMEEMEALTEDVRQACLARGIVYRELQNREYNNFASLLYAKPLLVKHIIFSRIR</sequence>
<dbReference type="Gene3D" id="3.80.10.10">
    <property type="entry name" value="Ribonuclease Inhibitor"/>
    <property type="match status" value="1"/>
</dbReference>
<dbReference type="Gene3D" id="1.20.1280.50">
    <property type="match status" value="1"/>
</dbReference>
<dbReference type="Proteomes" id="UP001497453">
    <property type="component" value="Chromosome 5"/>
</dbReference>
<keyword evidence="3" id="KW-1185">Reference proteome</keyword>
<dbReference type="InterPro" id="IPR032675">
    <property type="entry name" value="LRR_dom_sf"/>
</dbReference>
<evidence type="ECO:0000313" key="3">
    <source>
        <dbReference type="Proteomes" id="UP001497453"/>
    </source>
</evidence>
<reference evidence="3" key="1">
    <citation type="submission" date="2024-04" db="EMBL/GenBank/DDBJ databases">
        <authorList>
            <person name="Shaw F."/>
            <person name="Minotto A."/>
        </authorList>
    </citation>
    <scope>NUCLEOTIDE SEQUENCE [LARGE SCALE GENOMIC DNA]</scope>
</reference>
<name>A0ABP1DMI2_9APHY</name>
<gene>
    <name evidence="2" type="ORF">GFSPODELE1_LOCUS7164</name>
</gene>
<accession>A0ABP1DMI2</accession>
<dbReference type="InterPro" id="IPR001810">
    <property type="entry name" value="F-box_dom"/>
</dbReference>
<dbReference type="SUPFAM" id="SSF52058">
    <property type="entry name" value="L domain-like"/>
    <property type="match status" value="1"/>
</dbReference>
<evidence type="ECO:0000313" key="2">
    <source>
        <dbReference type="EMBL" id="CAL1709045.1"/>
    </source>
</evidence>
<feature type="domain" description="F-box" evidence="1">
    <location>
        <begin position="30"/>
        <end position="106"/>
    </location>
</feature>
<dbReference type="EMBL" id="OZ037948">
    <property type="protein sequence ID" value="CAL1709045.1"/>
    <property type="molecule type" value="Genomic_DNA"/>
</dbReference>